<gene>
    <name evidence="2" type="ORF">UW65_C0025G0008</name>
</gene>
<feature type="transmembrane region" description="Helical" evidence="1">
    <location>
        <begin position="12"/>
        <end position="33"/>
    </location>
</feature>
<sequence>MLQTWESNLLLLLGKIFFIVISVIYAVFSYIVVRQVNLMNKSFTTSLHSLFTFFAWGHFFVALLVCVLVILLL</sequence>
<reference evidence="2 3" key="1">
    <citation type="journal article" date="2015" name="Nature">
        <title>rRNA introns, odd ribosomes, and small enigmatic genomes across a large radiation of phyla.</title>
        <authorList>
            <person name="Brown C.T."/>
            <person name="Hug L.A."/>
            <person name="Thomas B.C."/>
            <person name="Sharon I."/>
            <person name="Castelle C.J."/>
            <person name="Singh A."/>
            <person name="Wilkins M.J."/>
            <person name="Williams K.H."/>
            <person name="Banfield J.F."/>
        </authorList>
    </citation>
    <scope>NUCLEOTIDE SEQUENCE [LARGE SCALE GENOMIC DNA]</scope>
</reference>
<dbReference type="AlphaFoldDB" id="A0A0G1MBZ0"/>
<accession>A0A0G1MBZ0</accession>
<evidence type="ECO:0000256" key="1">
    <source>
        <dbReference type="SAM" id="Phobius"/>
    </source>
</evidence>
<feature type="transmembrane region" description="Helical" evidence="1">
    <location>
        <begin position="53"/>
        <end position="72"/>
    </location>
</feature>
<keyword evidence="1" id="KW-1133">Transmembrane helix</keyword>
<keyword evidence="1" id="KW-0472">Membrane</keyword>
<protein>
    <submittedName>
        <fullName evidence="2">Uncharacterized protein</fullName>
    </submittedName>
</protein>
<name>A0A0G1MBZ0_UNCKA</name>
<proteinExistence type="predicted"/>
<keyword evidence="1" id="KW-0812">Transmembrane</keyword>
<comment type="caution">
    <text evidence="2">The sequence shown here is derived from an EMBL/GenBank/DDBJ whole genome shotgun (WGS) entry which is preliminary data.</text>
</comment>
<evidence type="ECO:0000313" key="3">
    <source>
        <dbReference type="Proteomes" id="UP000034783"/>
    </source>
</evidence>
<evidence type="ECO:0000313" key="2">
    <source>
        <dbReference type="EMBL" id="KKT69459.1"/>
    </source>
</evidence>
<dbReference type="InterPro" id="IPR043716">
    <property type="entry name" value="DUF5657"/>
</dbReference>
<dbReference type="EMBL" id="LCJD01000025">
    <property type="protein sequence ID" value="KKT69459.1"/>
    <property type="molecule type" value="Genomic_DNA"/>
</dbReference>
<dbReference type="Pfam" id="PF18901">
    <property type="entry name" value="DUF5657"/>
    <property type="match status" value="1"/>
</dbReference>
<dbReference type="Proteomes" id="UP000034783">
    <property type="component" value="Unassembled WGS sequence"/>
</dbReference>
<organism evidence="2 3">
    <name type="scientific">candidate division WWE3 bacterium GW2011_GWB1_44_4</name>
    <dbReference type="NCBI Taxonomy" id="1619116"/>
    <lineage>
        <taxon>Bacteria</taxon>
        <taxon>Katanobacteria</taxon>
    </lineage>
</organism>